<dbReference type="PANTHER" id="PTHR10809">
    <property type="entry name" value="VESICLE-ASSOCIATED MEMBRANE PROTEIN-ASSOCIATED PROTEIN"/>
    <property type="match status" value="1"/>
</dbReference>
<accession>A0A7R8X5C5</accession>
<dbReference type="InterPro" id="IPR008962">
    <property type="entry name" value="PapD-like_sf"/>
</dbReference>
<dbReference type="EMBL" id="LR900007">
    <property type="protein sequence ID" value="CAD7243753.1"/>
    <property type="molecule type" value="Genomic_DNA"/>
</dbReference>
<feature type="transmembrane region" description="Helical" evidence="6">
    <location>
        <begin position="209"/>
        <end position="232"/>
    </location>
</feature>
<dbReference type="Gene3D" id="2.60.40.10">
    <property type="entry name" value="Immunoglobulins"/>
    <property type="match status" value="1"/>
</dbReference>
<dbReference type="OrthoDB" id="264603at2759"/>
<sequence length="233" mass="26259">MGEMNDSSSSSENPKKAELIMAPDKELVFEGPFNETVISQILLTNPMPKPLAFKVRTTAPKNYCVKPNGGILQPHERRELKVMLSPFQYDPEKEYKDKFMIQRMIAPVGEKNHVKLFSEAPPSAICDSKLRCVFKTPARDDARSFMERDQLTGKDGDQLPIMRSPESLENKTNKKLGMDSGISRERGIEEKVFTIQVSCFGLPKIIMKFLIISVIFMGAMFMGILLGAALFFD</sequence>
<evidence type="ECO:0000259" key="7">
    <source>
        <dbReference type="PROSITE" id="PS50202"/>
    </source>
</evidence>
<evidence type="ECO:0000256" key="5">
    <source>
        <dbReference type="ARBA" id="ARBA00023136"/>
    </source>
</evidence>
<dbReference type="GO" id="GO:0090158">
    <property type="term" value="P:endoplasmic reticulum membrane organization"/>
    <property type="evidence" value="ECO:0007669"/>
    <property type="project" value="TreeGrafter"/>
</dbReference>
<dbReference type="InterPro" id="IPR000535">
    <property type="entry name" value="MSP_dom"/>
</dbReference>
<dbReference type="InterPro" id="IPR016763">
    <property type="entry name" value="VAP"/>
</dbReference>
<dbReference type="GO" id="GO:0005789">
    <property type="term" value="C:endoplasmic reticulum membrane"/>
    <property type="evidence" value="ECO:0007669"/>
    <property type="project" value="InterPro"/>
</dbReference>
<keyword evidence="5 6" id="KW-0472">Membrane</keyword>
<protein>
    <recommendedName>
        <fullName evidence="7">MSP domain-containing protein</fullName>
    </recommendedName>
</protein>
<feature type="domain" description="MSP" evidence="7">
    <location>
        <begin position="18"/>
        <end position="135"/>
    </location>
</feature>
<keyword evidence="9" id="KW-1185">Reference proteome</keyword>
<name>A0A7R8X5C5_9CRUS</name>
<dbReference type="Pfam" id="PF00635">
    <property type="entry name" value="Motile_Sperm"/>
    <property type="match status" value="1"/>
</dbReference>
<evidence type="ECO:0000256" key="3">
    <source>
        <dbReference type="ARBA" id="ARBA00022692"/>
    </source>
</evidence>
<reference evidence="8" key="1">
    <citation type="submission" date="2020-11" db="EMBL/GenBank/DDBJ databases">
        <authorList>
            <person name="Tran Van P."/>
        </authorList>
    </citation>
    <scope>NUCLEOTIDE SEQUENCE</scope>
</reference>
<evidence type="ECO:0000256" key="4">
    <source>
        <dbReference type="ARBA" id="ARBA00022989"/>
    </source>
</evidence>
<dbReference type="GO" id="GO:0005886">
    <property type="term" value="C:plasma membrane"/>
    <property type="evidence" value="ECO:0007669"/>
    <property type="project" value="TreeGrafter"/>
</dbReference>
<dbReference type="PROSITE" id="PS50202">
    <property type="entry name" value="MSP"/>
    <property type="match status" value="1"/>
</dbReference>
<keyword evidence="3 6" id="KW-0812">Transmembrane</keyword>
<dbReference type="GO" id="GO:0061817">
    <property type="term" value="P:endoplasmic reticulum-plasma membrane tethering"/>
    <property type="evidence" value="ECO:0007669"/>
    <property type="project" value="TreeGrafter"/>
</dbReference>
<comment type="similarity">
    <text evidence="2">Belongs to the VAMP-associated protein (VAP) (TC 9.B.17) family.</text>
</comment>
<dbReference type="InterPro" id="IPR013783">
    <property type="entry name" value="Ig-like_fold"/>
</dbReference>
<gene>
    <name evidence="8" type="ORF">DSTB1V02_LOCUS3666</name>
</gene>
<evidence type="ECO:0000313" key="8">
    <source>
        <dbReference type="EMBL" id="CAD7243753.1"/>
    </source>
</evidence>
<dbReference type="PANTHER" id="PTHR10809:SF6">
    <property type="entry name" value="AT11025P-RELATED"/>
    <property type="match status" value="1"/>
</dbReference>
<keyword evidence="4 6" id="KW-1133">Transmembrane helix</keyword>
<dbReference type="AlphaFoldDB" id="A0A7R8X5C5"/>
<dbReference type="Proteomes" id="UP000677054">
    <property type="component" value="Unassembled WGS sequence"/>
</dbReference>
<organism evidence="8">
    <name type="scientific">Darwinula stevensoni</name>
    <dbReference type="NCBI Taxonomy" id="69355"/>
    <lineage>
        <taxon>Eukaryota</taxon>
        <taxon>Metazoa</taxon>
        <taxon>Ecdysozoa</taxon>
        <taxon>Arthropoda</taxon>
        <taxon>Crustacea</taxon>
        <taxon>Oligostraca</taxon>
        <taxon>Ostracoda</taxon>
        <taxon>Podocopa</taxon>
        <taxon>Podocopida</taxon>
        <taxon>Darwinulocopina</taxon>
        <taxon>Darwinuloidea</taxon>
        <taxon>Darwinulidae</taxon>
        <taxon>Darwinula</taxon>
    </lineage>
</organism>
<evidence type="ECO:0000256" key="2">
    <source>
        <dbReference type="ARBA" id="ARBA00008932"/>
    </source>
</evidence>
<dbReference type="GO" id="GO:0033149">
    <property type="term" value="F:FFAT motif binding"/>
    <property type="evidence" value="ECO:0007669"/>
    <property type="project" value="TreeGrafter"/>
</dbReference>
<comment type="subcellular location">
    <subcellularLocation>
        <location evidence="1">Membrane</location>
        <topology evidence="1">Single-pass type IV membrane protein</topology>
    </subcellularLocation>
</comment>
<evidence type="ECO:0000256" key="1">
    <source>
        <dbReference type="ARBA" id="ARBA00004211"/>
    </source>
</evidence>
<evidence type="ECO:0000256" key="6">
    <source>
        <dbReference type="SAM" id="Phobius"/>
    </source>
</evidence>
<dbReference type="EMBL" id="CAJPEV010000490">
    <property type="protein sequence ID" value="CAG0885812.1"/>
    <property type="molecule type" value="Genomic_DNA"/>
</dbReference>
<proteinExistence type="inferred from homology"/>
<evidence type="ECO:0000313" key="9">
    <source>
        <dbReference type="Proteomes" id="UP000677054"/>
    </source>
</evidence>
<dbReference type="SUPFAM" id="SSF49354">
    <property type="entry name" value="PapD-like"/>
    <property type="match status" value="1"/>
</dbReference>